<keyword evidence="11" id="KW-1185">Reference proteome</keyword>
<evidence type="ECO:0000256" key="6">
    <source>
        <dbReference type="SAM" id="Phobius"/>
    </source>
</evidence>
<dbReference type="Gene3D" id="3.40.30.10">
    <property type="entry name" value="Glutaredoxin"/>
    <property type="match status" value="1"/>
</dbReference>
<feature type="chain" id="PRO_5045811984" evidence="7">
    <location>
        <begin position="23"/>
        <end position="716"/>
    </location>
</feature>
<feature type="domain" description="Cytochrome C biogenesis protein transmembrane" evidence="8">
    <location>
        <begin position="310"/>
        <end position="519"/>
    </location>
</feature>
<evidence type="ECO:0000259" key="9">
    <source>
        <dbReference type="Pfam" id="PF11412"/>
    </source>
</evidence>
<comment type="caution">
    <text evidence="10">The sequence shown here is derived from an EMBL/GenBank/DDBJ whole genome shotgun (WGS) entry which is preliminary data.</text>
</comment>
<feature type="transmembrane region" description="Helical" evidence="6">
    <location>
        <begin position="507"/>
        <end position="523"/>
    </location>
</feature>
<feature type="transmembrane region" description="Helical" evidence="6">
    <location>
        <begin position="390"/>
        <end position="412"/>
    </location>
</feature>
<sequence length="716" mass="77303">MNRRILTLALTLLASLATSLHAQFGEPKTQAAIVTEYTTVTPGQSFDVAIELTHDSHWHSYFINDGIGTSIIPAADWTLPDGWKASDLQFSAPHEFSFTGAKVYGYEGTNYFFTTLTAPADAPPGSPAKFSVEASWQVCDDSSCLPPNSKSFDLTINIGDSPVKNTKYQEVEAYRLKAFPTKDLPADWIITANESADAITLTIKGNLPDKVEFYEYDKQIDVQGKRTHNFSDGVHTFTATRNMGNKLGGEAGPKLPSLRGILYLPAGAEGTQNHAFWIDAPFGGSADSATTETSESTPSSEKPEGELGVVFVLASLLLGGLILNLMPCVFPVIGLKIMGFVQQAGEDTKKIKLHGIAFTVGVLLSFLILAAVLFPLKSTTTLGSQLQEPWVVFSLLVIMLLLALSMAGLFEIGAKATSVGGNLTQKEGVSGSFFSGVLAVVVATPCSAPFLGPAIGAAWKFDGPLFFLSLLMMGIGLALPYITLSFFPSLVNKLPRPGAWMESFKQGMSFLLFATVGYLVWVYNGQVGEVGQKGLAIMLGITAIGAAAWIYGRWNTPVKAKSTRLTANLLALAFLAGGFVLAMPPKAEDPTVAAAESAVEDLTWETWSPRRVEELLSEGTPVYVDFTAKWCLTCQTNKAAAYTAPVRQYMFDKNVVTLKADMTKKHPEATKAIHNLDRSAIPVNVLYVPGDASPHVTRELLTADYMLDFLKQRLEE</sequence>
<feature type="transmembrane region" description="Helical" evidence="6">
    <location>
        <begin position="465"/>
        <end position="487"/>
    </location>
</feature>
<feature type="transmembrane region" description="Helical" evidence="6">
    <location>
        <begin position="307"/>
        <end position="335"/>
    </location>
</feature>
<keyword evidence="2 6" id="KW-0812">Transmembrane</keyword>
<feature type="signal peptide" evidence="7">
    <location>
        <begin position="1"/>
        <end position="22"/>
    </location>
</feature>
<evidence type="ECO:0000256" key="7">
    <source>
        <dbReference type="SAM" id="SignalP"/>
    </source>
</evidence>
<feature type="domain" description="Thiol:disulfide interchange protein DsbD N-terminal" evidence="9">
    <location>
        <begin position="40"/>
        <end position="154"/>
    </location>
</feature>
<dbReference type="Pfam" id="PF11412">
    <property type="entry name" value="DsbD_N"/>
    <property type="match status" value="1"/>
</dbReference>
<name>A0ABW4ZAZ1_9BACT</name>
<evidence type="ECO:0000256" key="3">
    <source>
        <dbReference type="ARBA" id="ARBA00022748"/>
    </source>
</evidence>
<feature type="transmembrane region" description="Helical" evidence="6">
    <location>
        <begin position="356"/>
        <end position="378"/>
    </location>
</feature>
<evidence type="ECO:0000256" key="2">
    <source>
        <dbReference type="ARBA" id="ARBA00022692"/>
    </source>
</evidence>
<proteinExistence type="predicted"/>
<feature type="transmembrane region" description="Helical" evidence="6">
    <location>
        <begin position="433"/>
        <end position="459"/>
    </location>
</feature>
<reference evidence="11" key="1">
    <citation type="journal article" date="2019" name="Int. J. Syst. Evol. Microbiol.">
        <title>The Global Catalogue of Microorganisms (GCM) 10K type strain sequencing project: providing services to taxonomists for standard genome sequencing and annotation.</title>
        <authorList>
            <consortium name="The Broad Institute Genomics Platform"/>
            <consortium name="The Broad Institute Genome Sequencing Center for Infectious Disease"/>
            <person name="Wu L."/>
            <person name="Ma J."/>
        </authorList>
    </citation>
    <scope>NUCLEOTIDE SEQUENCE [LARGE SCALE GENOMIC DNA]</scope>
    <source>
        <strain evidence="11">CCUG 57942</strain>
    </source>
</reference>
<dbReference type="RefSeq" id="WP_377178077.1">
    <property type="nucleotide sequence ID" value="NZ_JBHUJB010000037.1"/>
</dbReference>
<keyword evidence="5 6" id="KW-0472">Membrane</keyword>
<keyword evidence="4 6" id="KW-1133">Transmembrane helix</keyword>
<dbReference type="PANTHER" id="PTHR32234:SF3">
    <property type="entry name" value="SUPPRESSION OF COPPER SENSITIVITY PROTEIN"/>
    <property type="match status" value="1"/>
</dbReference>
<keyword evidence="3" id="KW-0201">Cytochrome c-type biogenesis</keyword>
<comment type="subcellular location">
    <subcellularLocation>
        <location evidence="1">Membrane</location>
        <topology evidence="1">Multi-pass membrane protein</topology>
    </subcellularLocation>
</comment>
<organism evidence="10 11">
    <name type="scientific">Rubritalea tangerina</name>
    <dbReference type="NCBI Taxonomy" id="430798"/>
    <lineage>
        <taxon>Bacteria</taxon>
        <taxon>Pseudomonadati</taxon>
        <taxon>Verrucomicrobiota</taxon>
        <taxon>Verrucomicrobiia</taxon>
        <taxon>Verrucomicrobiales</taxon>
        <taxon>Rubritaleaceae</taxon>
        <taxon>Rubritalea</taxon>
    </lineage>
</organism>
<feature type="transmembrane region" description="Helical" evidence="6">
    <location>
        <begin position="565"/>
        <end position="583"/>
    </location>
</feature>
<dbReference type="Proteomes" id="UP001597389">
    <property type="component" value="Unassembled WGS sequence"/>
</dbReference>
<gene>
    <name evidence="10" type="ORF">ACFSW8_09600</name>
</gene>
<dbReference type="PANTHER" id="PTHR32234">
    <property type="entry name" value="THIOL:DISULFIDE INTERCHANGE PROTEIN DSBD"/>
    <property type="match status" value="1"/>
</dbReference>
<dbReference type="InterPro" id="IPR028250">
    <property type="entry name" value="DsbDN"/>
</dbReference>
<dbReference type="InterPro" id="IPR036249">
    <property type="entry name" value="Thioredoxin-like_sf"/>
</dbReference>
<feature type="transmembrane region" description="Helical" evidence="6">
    <location>
        <begin position="535"/>
        <end position="553"/>
    </location>
</feature>
<accession>A0ABW4ZAZ1</accession>
<evidence type="ECO:0000256" key="4">
    <source>
        <dbReference type="ARBA" id="ARBA00022989"/>
    </source>
</evidence>
<evidence type="ECO:0000256" key="5">
    <source>
        <dbReference type="ARBA" id="ARBA00023136"/>
    </source>
</evidence>
<protein>
    <submittedName>
        <fullName evidence="10">Protein-disulfide reductase DsbD family protein</fullName>
    </submittedName>
</protein>
<evidence type="ECO:0000313" key="10">
    <source>
        <dbReference type="EMBL" id="MFD2159150.1"/>
    </source>
</evidence>
<dbReference type="EMBL" id="JBHUJB010000037">
    <property type="protein sequence ID" value="MFD2159150.1"/>
    <property type="molecule type" value="Genomic_DNA"/>
</dbReference>
<dbReference type="Pfam" id="PF02683">
    <property type="entry name" value="DsbD_TM"/>
    <property type="match status" value="1"/>
</dbReference>
<dbReference type="Pfam" id="PF13899">
    <property type="entry name" value="Thioredoxin_7"/>
    <property type="match status" value="1"/>
</dbReference>
<keyword evidence="7" id="KW-0732">Signal</keyword>
<dbReference type="SUPFAM" id="SSF52833">
    <property type="entry name" value="Thioredoxin-like"/>
    <property type="match status" value="1"/>
</dbReference>
<evidence type="ECO:0000256" key="1">
    <source>
        <dbReference type="ARBA" id="ARBA00004141"/>
    </source>
</evidence>
<dbReference type="InterPro" id="IPR003834">
    <property type="entry name" value="Cyt_c_assmbl_TM_dom"/>
</dbReference>
<evidence type="ECO:0000313" key="11">
    <source>
        <dbReference type="Proteomes" id="UP001597389"/>
    </source>
</evidence>
<evidence type="ECO:0000259" key="8">
    <source>
        <dbReference type="Pfam" id="PF02683"/>
    </source>
</evidence>